<accession>A0A3Q3IL31</accession>
<evidence type="ECO:0000256" key="6">
    <source>
        <dbReference type="ARBA" id="ARBA00022692"/>
    </source>
</evidence>
<evidence type="ECO:0000313" key="12">
    <source>
        <dbReference type="Proteomes" id="UP000261600"/>
    </source>
</evidence>
<feature type="transmembrane region" description="Helical" evidence="10">
    <location>
        <begin position="78"/>
        <end position="98"/>
    </location>
</feature>
<evidence type="ECO:0000256" key="7">
    <source>
        <dbReference type="ARBA" id="ARBA00022949"/>
    </source>
</evidence>
<comment type="subcellular location">
    <subcellularLocation>
        <location evidence="1">Cell junction</location>
        <location evidence="1">Tight junction</location>
    </subcellularLocation>
    <subcellularLocation>
        <location evidence="2">Cell membrane</location>
        <topology evidence="2">Multi-pass membrane protein</topology>
    </subcellularLocation>
</comment>
<comment type="similarity">
    <text evidence="3">Belongs to the claudin family.</text>
</comment>
<dbReference type="AlphaFoldDB" id="A0A3Q3IL31"/>
<evidence type="ECO:0000313" key="11">
    <source>
        <dbReference type="Ensembl" id="ENSMALP00000001001.1"/>
    </source>
</evidence>
<keyword evidence="7" id="KW-0965">Cell junction</keyword>
<dbReference type="Pfam" id="PF00822">
    <property type="entry name" value="PMP22_Claudin"/>
    <property type="match status" value="1"/>
</dbReference>
<dbReference type="InterPro" id="IPR006187">
    <property type="entry name" value="Claudin"/>
</dbReference>
<dbReference type="GO" id="GO:0005198">
    <property type="term" value="F:structural molecule activity"/>
    <property type="evidence" value="ECO:0007669"/>
    <property type="project" value="InterPro"/>
</dbReference>
<dbReference type="GO" id="GO:0005923">
    <property type="term" value="C:bicellular tight junction"/>
    <property type="evidence" value="ECO:0007669"/>
    <property type="project" value="UniProtKB-SubCell"/>
</dbReference>
<keyword evidence="6 10" id="KW-0812">Transmembrane</keyword>
<organism evidence="11 12">
    <name type="scientific">Monopterus albus</name>
    <name type="common">Swamp eel</name>
    <dbReference type="NCBI Taxonomy" id="43700"/>
    <lineage>
        <taxon>Eukaryota</taxon>
        <taxon>Metazoa</taxon>
        <taxon>Chordata</taxon>
        <taxon>Craniata</taxon>
        <taxon>Vertebrata</taxon>
        <taxon>Euteleostomi</taxon>
        <taxon>Actinopterygii</taxon>
        <taxon>Neopterygii</taxon>
        <taxon>Teleostei</taxon>
        <taxon>Neoteleostei</taxon>
        <taxon>Acanthomorphata</taxon>
        <taxon>Anabantaria</taxon>
        <taxon>Synbranchiformes</taxon>
        <taxon>Synbranchidae</taxon>
        <taxon>Monopterus</taxon>
    </lineage>
</organism>
<reference evidence="11" key="1">
    <citation type="submission" date="2025-08" db="UniProtKB">
        <authorList>
            <consortium name="Ensembl"/>
        </authorList>
    </citation>
    <scope>IDENTIFICATION</scope>
</reference>
<feature type="transmembrane region" description="Helical" evidence="10">
    <location>
        <begin position="7"/>
        <end position="29"/>
    </location>
</feature>
<proteinExistence type="inferred from homology"/>
<dbReference type="InterPro" id="IPR004031">
    <property type="entry name" value="PMP22/EMP/MP20/Claudin"/>
</dbReference>
<keyword evidence="8 10" id="KW-1133">Transmembrane helix</keyword>
<evidence type="ECO:0000256" key="9">
    <source>
        <dbReference type="ARBA" id="ARBA00023136"/>
    </source>
</evidence>
<evidence type="ECO:0000256" key="3">
    <source>
        <dbReference type="ARBA" id="ARBA00008295"/>
    </source>
</evidence>
<evidence type="ECO:0000256" key="8">
    <source>
        <dbReference type="ARBA" id="ARBA00022989"/>
    </source>
</evidence>
<dbReference type="PANTHER" id="PTHR12002">
    <property type="entry name" value="CLAUDIN"/>
    <property type="match status" value="1"/>
</dbReference>
<keyword evidence="4" id="KW-0796">Tight junction</keyword>
<sequence length="129" mass="14110">AKRQLFIAGLCLAIFGFCGTILICGLPMWKVTAFIGSNVVVTQVFWEGIWMNCVIQSTGHSQCKAYDSVLALPQELQVSRGLICVSIAVSVVAIGLTVKTDCGYSPGHRWLSGAHHYLWPTYVESHSLH</sequence>
<name>A0A3Q3IL31_MONAL</name>
<keyword evidence="9 10" id="KW-0472">Membrane</keyword>
<evidence type="ECO:0000256" key="10">
    <source>
        <dbReference type="SAM" id="Phobius"/>
    </source>
</evidence>
<evidence type="ECO:0000256" key="4">
    <source>
        <dbReference type="ARBA" id="ARBA00022427"/>
    </source>
</evidence>
<protein>
    <recommendedName>
        <fullName evidence="13">Claudin</fullName>
    </recommendedName>
</protein>
<evidence type="ECO:0000256" key="5">
    <source>
        <dbReference type="ARBA" id="ARBA00022475"/>
    </source>
</evidence>
<reference evidence="11" key="2">
    <citation type="submission" date="2025-09" db="UniProtKB">
        <authorList>
            <consortium name="Ensembl"/>
        </authorList>
    </citation>
    <scope>IDENTIFICATION</scope>
</reference>
<evidence type="ECO:0000256" key="1">
    <source>
        <dbReference type="ARBA" id="ARBA00004435"/>
    </source>
</evidence>
<evidence type="ECO:0008006" key="13">
    <source>
        <dbReference type="Google" id="ProtNLM"/>
    </source>
</evidence>
<dbReference type="Ensembl" id="ENSMALT00000001042.1">
    <property type="protein sequence ID" value="ENSMALP00000001001.1"/>
    <property type="gene ID" value="ENSMALG00000000771.1"/>
</dbReference>
<keyword evidence="5" id="KW-1003">Cell membrane</keyword>
<dbReference type="Gene3D" id="1.20.140.150">
    <property type="match status" value="1"/>
</dbReference>
<evidence type="ECO:0000256" key="2">
    <source>
        <dbReference type="ARBA" id="ARBA00004651"/>
    </source>
</evidence>
<dbReference type="Proteomes" id="UP000261600">
    <property type="component" value="Unplaced"/>
</dbReference>
<dbReference type="GO" id="GO:0005886">
    <property type="term" value="C:plasma membrane"/>
    <property type="evidence" value="ECO:0007669"/>
    <property type="project" value="UniProtKB-SubCell"/>
</dbReference>
<keyword evidence="12" id="KW-1185">Reference proteome</keyword>
<dbReference type="STRING" id="43700.ENSMALP00000001001"/>